<protein>
    <submittedName>
        <fullName evidence="1">DeoR family transcriptional regulator</fullName>
    </submittedName>
</protein>
<sequence>MEKKIRVTLPDYIYDVIIADIEEFNINKNKLCNYLFNELKFEASQEVLPECKKKSTLQFNLNKKNLETYYEVLEENNVQVEAAFFRQVFYSYTNQSKKNREAFVFKEVLEKIRYAIEEKKTLKIIFKDGKSTKVTPYFIGSSQLELANYLFSYDHIEGKYKNYKVANISSILITRDRVHEGEKEFISRVIADFDPFLSKGKLVVAELTDRGCELLKVLKTNRPHIIKNEGTTYYFECSQEKAKRYFTYFLSEIRIIEPAPLALWFKEEFFKAYKNYD</sequence>
<reference evidence="1" key="1">
    <citation type="submission" date="2022-12" db="EMBL/GenBank/DDBJ databases">
        <title>Reference genome sequencing for broad-spectrum identification of bacterial and archaeal isolates by mass spectrometry.</title>
        <authorList>
            <person name="Sekiguchi Y."/>
            <person name="Tourlousse D.M."/>
        </authorList>
    </citation>
    <scope>NUCLEOTIDE SEQUENCE</scope>
    <source>
        <strain evidence="1">10succ1</strain>
    </source>
</reference>
<dbReference type="Proteomes" id="UP001144471">
    <property type="component" value="Unassembled WGS sequence"/>
</dbReference>
<dbReference type="AlphaFoldDB" id="A0A9W6LN73"/>
<accession>A0A9W6LN73</accession>
<name>A0A9W6LN73_9FUSO</name>
<keyword evidence="2" id="KW-1185">Reference proteome</keyword>
<proteinExistence type="predicted"/>
<gene>
    <name evidence="1" type="ORF">PM10SUCC1_25450</name>
</gene>
<organism evidence="1 2">
    <name type="scientific">Propionigenium maris DSM 9537</name>
    <dbReference type="NCBI Taxonomy" id="1123000"/>
    <lineage>
        <taxon>Bacteria</taxon>
        <taxon>Fusobacteriati</taxon>
        <taxon>Fusobacteriota</taxon>
        <taxon>Fusobacteriia</taxon>
        <taxon>Fusobacteriales</taxon>
        <taxon>Fusobacteriaceae</taxon>
        <taxon>Propionigenium</taxon>
    </lineage>
</organism>
<dbReference type="RefSeq" id="WP_281836469.1">
    <property type="nucleotide sequence ID" value="NZ_BSDY01000012.1"/>
</dbReference>
<dbReference type="EMBL" id="BSDY01000012">
    <property type="protein sequence ID" value="GLI57031.1"/>
    <property type="molecule type" value="Genomic_DNA"/>
</dbReference>
<dbReference type="PROSITE" id="PS52050">
    <property type="entry name" value="WYL"/>
    <property type="match status" value="1"/>
</dbReference>
<evidence type="ECO:0000313" key="2">
    <source>
        <dbReference type="Proteomes" id="UP001144471"/>
    </source>
</evidence>
<evidence type="ECO:0000313" key="1">
    <source>
        <dbReference type="EMBL" id="GLI57031.1"/>
    </source>
</evidence>
<comment type="caution">
    <text evidence="1">The sequence shown here is derived from an EMBL/GenBank/DDBJ whole genome shotgun (WGS) entry which is preliminary data.</text>
</comment>